<accession>A0A6J6A2K4</accession>
<organism evidence="2">
    <name type="scientific">freshwater metagenome</name>
    <dbReference type="NCBI Taxonomy" id="449393"/>
    <lineage>
        <taxon>unclassified sequences</taxon>
        <taxon>metagenomes</taxon>
        <taxon>ecological metagenomes</taxon>
    </lineage>
</organism>
<dbReference type="SUPFAM" id="SSF52833">
    <property type="entry name" value="Thioredoxin-like"/>
    <property type="match status" value="1"/>
</dbReference>
<dbReference type="AlphaFoldDB" id="A0A6J6A2K4"/>
<sequence length="409" mass="45489">MELPVLYAMRSSLYSAKARSYLVKQRIDYEERPPGDPRFPAEIVPAIGRWIIPVLQTADGRIIQDTCDIIDHFDAEMPPERSAKPPAGVQNIVTRVLEMFGSEGLMRPALHYRWNFDSVNMPFVGEDFGRGLMLPGGSSEESSTFEFGPEMSAGDDVAARAKISEFAADRMRALTVDFGVNPETIPEVERSYLEFLSLLSAHLETAPYLLGGRPTLGDFGLIAPLYAHLSRDPEPSLIMKREAWPVWRWVERMNSPVADCGEYGDVASDLFADGSIPPTLKDLLAYIGREFADEVAAHVGFIDAWLDQNADVGEGDVVGGRPYRRSLGLVTWNWHGHEVTTNAIPYRLLHLQRIQSAFEEADPAAQEEASELLQQAGLGGLLELKARRRVVRSDNRELWGAEQQPVVPA</sequence>
<dbReference type="Pfam" id="PF13410">
    <property type="entry name" value="GST_C_2"/>
    <property type="match status" value="1"/>
</dbReference>
<evidence type="ECO:0000259" key="1">
    <source>
        <dbReference type="Pfam" id="PF13417"/>
    </source>
</evidence>
<dbReference type="EMBL" id="CAESAN010000191">
    <property type="protein sequence ID" value="CAB4347297.1"/>
    <property type="molecule type" value="Genomic_DNA"/>
</dbReference>
<evidence type="ECO:0000313" key="2">
    <source>
        <dbReference type="EMBL" id="CAB4347297.1"/>
    </source>
</evidence>
<feature type="domain" description="GST N-terminal" evidence="1">
    <location>
        <begin position="6"/>
        <end position="79"/>
    </location>
</feature>
<dbReference type="Pfam" id="PF13417">
    <property type="entry name" value="GST_N_3"/>
    <property type="match status" value="1"/>
</dbReference>
<dbReference type="InterPro" id="IPR036282">
    <property type="entry name" value="Glutathione-S-Trfase_C_sf"/>
</dbReference>
<gene>
    <name evidence="2" type="ORF">UFOPK3547_01635</name>
</gene>
<protein>
    <submittedName>
        <fullName evidence="2">Unannotated protein</fullName>
    </submittedName>
</protein>
<proteinExistence type="predicted"/>
<dbReference type="InterPro" id="IPR036249">
    <property type="entry name" value="Thioredoxin-like_sf"/>
</dbReference>
<dbReference type="InterPro" id="IPR004045">
    <property type="entry name" value="Glutathione_S-Trfase_N"/>
</dbReference>
<dbReference type="Gene3D" id="3.40.30.10">
    <property type="entry name" value="Glutaredoxin"/>
    <property type="match status" value="1"/>
</dbReference>
<reference evidence="2" key="1">
    <citation type="submission" date="2020-05" db="EMBL/GenBank/DDBJ databases">
        <authorList>
            <person name="Chiriac C."/>
            <person name="Salcher M."/>
            <person name="Ghai R."/>
            <person name="Kavagutti S V."/>
        </authorList>
    </citation>
    <scope>NUCLEOTIDE SEQUENCE</scope>
</reference>
<dbReference type="SUPFAM" id="SSF47616">
    <property type="entry name" value="GST C-terminal domain-like"/>
    <property type="match status" value="1"/>
</dbReference>
<name>A0A6J6A2K4_9ZZZZ</name>